<feature type="region of interest" description="Disordered" evidence="1">
    <location>
        <begin position="637"/>
        <end position="656"/>
    </location>
</feature>
<feature type="transmembrane region" description="Helical" evidence="2">
    <location>
        <begin position="149"/>
        <end position="168"/>
    </location>
</feature>
<sequence length="749" mass="80847">MSPWWVESRAWLVTGAGAPLAAVVLCWAVLVLRCSHGSPSHWRRPLDPLLVALLVEAVVQQVAASLHAALALLRPESDVWCSLLVWLLQAVRTMQAGTLASLALARFFRHRPLLVYHLICLLVLSSSVGVAAVLARVRPCHAESDRRYIVFWLGLHTSLAVGSVLALFSTCCRLSSSSSSASSATDCPVQRRQLLNSSSDLSSALSDISMISTMRSRSTRAGGVSHSVSDCSARARRCLVEELLRISPVNEQNSAGTPPITFLDSGPDTSRLHYSSSFLSRVGAGSQLESGSEDLDYGAIAEPCYVSTTNSASSTNSRAPCLHNSSTRARQELPICTVLSVLGLCYFVNHIPVLVLTVLVNYFPSSIPAHLPLEYVPLWCGLVEGFLLPLVLALSDKTFQKRVAAVYTRHRPSDISKPLQGLHGKFRPFNNSLLDCQRPTTETVRFPLTNGSLFTSLDGRIPVIHHYRRCKGVRTSALPPYCLNLNLAARFPHSMSAAAAAAGVGADVGSGSQLHANLVAAAGAAESNVYRSKEQLDRPAVAPTLLTQRLSTADLRGADNIRRLRESLFLDAEASSSEDEDGDDEEDDAAETEEPLYATLSSRSVCSATTAANDDFEFYQRRFVSSSSSVDAVIDAPHHRQGETRRKTSLSGDMEASQVPRVQPLYRQQPGAAQIGGGGGRRPLNRRLGLPPTPPPPRRLAPVLSVDSLVAALSHSDVSYLDTGDVCRHSADRSGSVPDLKKVFYTGFL</sequence>
<dbReference type="OrthoDB" id="6369020at2759"/>
<reference evidence="3 4" key="1">
    <citation type="journal article" date="2017" name="Gigascience">
        <title>Genome sequence of the small brown planthopper, Laodelphax striatellus.</title>
        <authorList>
            <person name="Zhu J."/>
            <person name="Jiang F."/>
            <person name="Wang X."/>
            <person name="Yang P."/>
            <person name="Bao Y."/>
            <person name="Zhao W."/>
            <person name="Wang W."/>
            <person name="Lu H."/>
            <person name="Wang Q."/>
            <person name="Cui N."/>
            <person name="Li J."/>
            <person name="Chen X."/>
            <person name="Luo L."/>
            <person name="Yu J."/>
            <person name="Kang L."/>
            <person name="Cui F."/>
        </authorList>
    </citation>
    <scope>NUCLEOTIDE SEQUENCE [LARGE SCALE GENOMIC DNA]</scope>
    <source>
        <strain evidence="3">Lst14</strain>
    </source>
</reference>
<protein>
    <submittedName>
        <fullName evidence="3">Uncharacterized protein</fullName>
    </submittedName>
</protein>
<proteinExistence type="predicted"/>
<keyword evidence="2" id="KW-0472">Membrane</keyword>
<feature type="transmembrane region" description="Helical" evidence="2">
    <location>
        <begin position="375"/>
        <end position="394"/>
    </location>
</feature>
<keyword evidence="2" id="KW-1133">Transmembrane helix</keyword>
<feature type="transmembrane region" description="Helical" evidence="2">
    <location>
        <begin position="12"/>
        <end position="34"/>
    </location>
</feature>
<name>A0A482XU44_LAOST</name>
<feature type="transmembrane region" description="Helical" evidence="2">
    <location>
        <begin position="335"/>
        <end position="363"/>
    </location>
</feature>
<dbReference type="EMBL" id="QKKF02000377">
    <property type="protein sequence ID" value="RZF49084.1"/>
    <property type="molecule type" value="Genomic_DNA"/>
</dbReference>
<feature type="region of interest" description="Disordered" evidence="1">
    <location>
        <begin position="670"/>
        <end position="699"/>
    </location>
</feature>
<evidence type="ECO:0000313" key="4">
    <source>
        <dbReference type="Proteomes" id="UP000291343"/>
    </source>
</evidence>
<evidence type="ECO:0000256" key="2">
    <source>
        <dbReference type="SAM" id="Phobius"/>
    </source>
</evidence>
<gene>
    <name evidence="3" type="ORF">LSTR_LSTR008370</name>
</gene>
<feature type="compositionally biased region" description="Basic and acidic residues" evidence="1">
    <location>
        <begin position="637"/>
        <end position="646"/>
    </location>
</feature>
<feature type="transmembrane region" description="Helical" evidence="2">
    <location>
        <begin position="114"/>
        <end position="137"/>
    </location>
</feature>
<feature type="region of interest" description="Disordered" evidence="1">
    <location>
        <begin position="572"/>
        <end position="601"/>
    </location>
</feature>
<comment type="caution">
    <text evidence="3">The sequence shown here is derived from an EMBL/GenBank/DDBJ whole genome shotgun (WGS) entry which is preliminary data.</text>
</comment>
<evidence type="ECO:0000313" key="3">
    <source>
        <dbReference type="EMBL" id="RZF49084.1"/>
    </source>
</evidence>
<dbReference type="AlphaFoldDB" id="A0A482XU44"/>
<dbReference type="InParanoid" id="A0A482XU44"/>
<accession>A0A482XU44</accession>
<organism evidence="3 4">
    <name type="scientific">Laodelphax striatellus</name>
    <name type="common">Small brown planthopper</name>
    <name type="synonym">Delphax striatella</name>
    <dbReference type="NCBI Taxonomy" id="195883"/>
    <lineage>
        <taxon>Eukaryota</taxon>
        <taxon>Metazoa</taxon>
        <taxon>Ecdysozoa</taxon>
        <taxon>Arthropoda</taxon>
        <taxon>Hexapoda</taxon>
        <taxon>Insecta</taxon>
        <taxon>Pterygota</taxon>
        <taxon>Neoptera</taxon>
        <taxon>Paraneoptera</taxon>
        <taxon>Hemiptera</taxon>
        <taxon>Auchenorrhyncha</taxon>
        <taxon>Fulgoroidea</taxon>
        <taxon>Delphacidae</taxon>
        <taxon>Criomorphinae</taxon>
        <taxon>Laodelphax</taxon>
    </lineage>
</organism>
<keyword evidence="2" id="KW-0812">Transmembrane</keyword>
<keyword evidence="4" id="KW-1185">Reference proteome</keyword>
<dbReference type="Proteomes" id="UP000291343">
    <property type="component" value="Unassembled WGS sequence"/>
</dbReference>
<feature type="compositionally biased region" description="Acidic residues" evidence="1">
    <location>
        <begin position="576"/>
        <end position="594"/>
    </location>
</feature>
<evidence type="ECO:0000256" key="1">
    <source>
        <dbReference type="SAM" id="MobiDB-lite"/>
    </source>
</evidence>